<feature type="domain" description="Tudor" evidence="2">
    <location>
        <begin position="1583"/>
        <end position="1641"/>
    </location>
</feature>
<feature type="compositionally biased region" description="Basic and acidic residues" evidence="1">
    <location>
        <begin position="689"/>
        <end position="709"/>
    </location>
</feature>
<feature type="region of interest" description="Disordered" evidence="1">
    <location>
        <begin position="225"/>
        <end position="251"/>
    </location>
</feature>
<feature type="region of interest" description="Disordered" evidence="1">
    <location>
        <begin position="1236"/>
        <end position="1288"/>
    </location>
</feature>
<feature type="compositionally biased region" description="Polar residues" evidence="1">
    <location>
        <begin position="1242"/>
        <end position="1262"/>
    </location>
</feature>
<dbReference type="PANTHER" id="PTHR22948">
    <property type="entry name" value="TUDOR DOMAIN CONTAINING PROTEIN"/>
    <property type="match status" value="1"/>
</dbReference>
<reference evidence="4" key="1">
    <citation type="submission" date="2025-08" db="UniProtKB">
        <authorList>
            <consortium name="RefSeq"/>
        </authorList>
    </citation>
    <scope>IDENTIFICATION</scope>
    <source>
        <tissue evidence="4">Blood</tissue>
    </source>
</reference>
<dbReference type="InterPro" id="IPR002999">
    <property type="entry name" value="Tudor"/>
</dbReference>
<dbReference type="SUPFAM" id="SSF63748">
    <property type="entry name" value="Tudor/PWWP/MBT"/>
    <property type="match status" value="7"/>
</dbReference>
<feature type="domain" description="Tudor" evidence="2">
    <location>
        <begin position="1358"/>
        <end position="1417"/>
    </location>
</feature>
<feature type="domain" description="Tudor" evidence="2">
    <location>
        <begin position="842"/>
        <end position="902"/>
    </location>
</feature>
<dbReference type="SMART" id="SM00333">
    <property type="entry name" value="TUDOR"/>
    <property type="match status" value="7"/>
</dbReference>
<dbReference type="CTD" id="221400"/>
<feature type="region of interest" description="Disordered" evidence="1">
    <location>
        <begin position="1188"/>
        <end position="1208"/>
    </location>
</feature>
<feature type="region of interest" description="Disordered" evidence="1">
    <location>
        <begin position="689"/>
        <end position="714"/>
    </location>
</feature>
<dbReference type="KEGG" id="emc:129323903"/>
<feature type="compositionally biased region" description="Polar residues" evidence="1">
    <location>
        <begin position="1815"/>
        <end position="1827"/>
    </location>
</feature>
<evidence type="ECO:0000313" key="4">
    <source>
        <dbReference type="RefSeq" id="XP_054826709.1"/>
    </source>
</evidence>
<dbReference type="InterPro" id="IPR050621">
    <property type="entry name" value="Tudor_domain_containing"/>
</dbReference>
<dbReference type="PANTHER" id="PTHR22948:SF15">
    <property type="entry name" value="TUDOR DOMAIN-CONTAINING PROTEIN 6"/>
    <property type="match status" value="1"/>
</dbReference>
<accession>A0AA97IW59</accession>
<feature type="region of interest" description="Disordered" evidence="1">
    <location>
        <begin position="1815"/>
        <end position="1834"/>
    </location>
</feature>
<proteinExistence type="predicted"/>
<gene>
    <name evidence="4" type="primary">TDRD6</name>
</gene>
<name>A0AA97IW59_EUBMA</name>
<organism evidence="3 4">
    <name type="scientific">Eublepharis macularius</name>
    <name type="common">Leopard gecko</name>
    <name type="synonym">Cyrtodactylus macularius</name>
    <dbReference type="NCBI Taxonomy" id="481883"/>
    <lineage>
        <taxon>Eukaryota</taxon>
        <taxon>Metazoa</taxon>
        <taxon>Chordata</taxon>
        <taxon>Craniata</taxon>
        <taxon>Vertebrata</taxon>
        <taxon>Euteleostomi</taxon>
        <taxon>Lepidosauria</taxon>
        <taxon>Squamata</taxon>
        <taxon>Bifurcata</taxon>
        <taxon>Gekkota</taxon>
        <taxon>Eublepharidae</taxon>
        <taxon>Eublepharinae</taxon>
        <taxon>Eublepharis</taxon>
    </lineage>
</organism>
<feature type="domain" description="Tudor" evidence="2">
    <location>
        <begin position="1057"/>
        <end position="1114"/>
    </location>
</feature>
<dbReference type="RefSeq" id="XP_054826709.1">
    <property type="nucleotide sequence ID" value="XM_054970734.1"/>
</dbReference>
<dbReference type="FunFam" id="2.30.30.140:FF:000018">
    <property type="entry name" value="Serine/threonine-protein kinase 31"/>
    <property type="match status" value="2"/>
</dbReference>
<evidence type="ECO:0000313" key="3">
    <source>
        <dbReference type="Proteomes" id="UP001190640"/>
    </source>
</evidence>
<keyword evidence="3" id="KW-1185">Reference proteome</keyword>
<sequence>MCSVLPTPGTSITLRVSFVEVHPESPLARLWGLSGEWREVYARLSEEIQAAPGPRLAGAPGEAGGAGLSVGELCLVELGGRWLRCRVVGRPGRDYRVFLLDEGRTVGASAYYLARGREDFFHLPSEVLGCILADLVPPGNFGPEAAGEGAASGPLTFGWTAGAVEFLGYLHCKEVTGLVREVLIPQRLVVLELPWLLAQMYHLGLASQISPAAFRALLNTSLKGSCAPSEQPPPTTQVRVPATPAHAQPSPGSPDYFYPMLELNMKELVRVTQVIDPHRIYLQLRSLSKEICRLSDAMHQAFEGGRGEDLEEALLLPGSPCAAQDVDGRWYRALLLEVYPGDGQEEQLEAVAQVICVDYGRKTFVRKRNLRGLPAECFRMPVVTYRCSLQGITDGGCGWTRSQICKLKNLLLGKAVQAHIEAYCPFERVYYVTLFGEEGFNLNCLFGVQAHCLAQRLVHGPQGYASDLMAEQESVDAPAKKDSGAALESLSTVIAASLPRVLLKAGECHKAQVSFLRDPTHFCMYLQEYQQPLSHLKQNLQDFYSQSKKLEGILREPQPGSLCCVMLKENSYHRAIVTSIQGEGIEVYLVDRGDTEIVDLYKVKELLPLFRELPAVALRCSLANPSPSKQWSPGSIDYFRKAVLNKELVMQVLGLEMDMYLVELFDHSLVGEKNLARIMSQGKYAEHHEAAVSETTQKLKDKPLRRSSKDQTVNQNSLRVTAIKDEAELPPKPDHLAPSSTSALTAKPWAAGGIPSFPNEAVAKEASRSVPNTLPHLAQNYSEIHPGVFCEGKLEVGSTVDVIVSYVESPSLFWCQLAKTSNDLKELMADIQHHCAYAAQPHDWPNPVCLAKYSEDEKWYRALIVHADGPAEEVEVAYVDYGNKELVSPKNLRSTRAEFLQLKAQAFRCSLYNLIEPNNKDPFVWDEKATDAFQEFIDSASKIELKCTIFALAVLKTTYLLNVVDLITPFESACHYLTRKGFARPIEPQKPLTPSVYLFSYYYSTHDIKIGSEELVYVTHIKNLQLFYCQLARSASALEHLTDSIGKLSKTWHSLKSSPVPGNLYLAKYTDGYWYRAILAKARPTKEVFFVDFGNTEVMKDEDLILVPRDAYEILCLPMQAIKCSLSDIADAPKQAISWFENAVLDKPLKALIVAKDSDGKLIVELYGDKMQINAKLKERFNLKRRKDSVISAENQESSSEARRPLFRGFDRSAPESKTFASKNLEPLDSIKSSEMCGEAKSLQQKPTRSSLPVERQNQSDSVAGKSKPWVPLQKREQKPDSLTSRNPKETCINLSLKKMCDLPLKNVSPGSKALVYVSHVNNPSDFYVQLVEDELLLDGISEKLNQSETVENLHRQQLHVGDLMCAVFSEDGFWYRAVVQKEPSADLVSVQYIDYGNTAEVNICKTRRLPEDLLLFPAMTIHCSSGGGKTTELPEWTEEAVLSFSQSTKEIQMNCEFVEQVEGKWEVALGDREDNEAADLVNSQLTCQNSLLMEASDKNETEVDLINLEDILPGKPSKPSSIQDAKSFFWKIPVVGQTVKTFARDTNTPGYFWCQFADLDDCSSIEKKVQDACKLAGCHVADIKIGCCCLAKGGKDESFYRAVVTSVQENTLRVAHIDYGTEELVTGAVLRQISDELLTLPPQAFPCCLFGFNSSEGSWVEGINDIFYKKIVDSLLDVTIMEILCNGPFEIPLFVVNVECQGRSINEQMKAFWKPSTEGSGLTVSNILSLKGQNKDAEAEDSAVVLCAGGMSPRASMASDDTWTSADLCTSEPFQPIEKCSASAGNMGLSETEGNECPSRHHQATFEVFDVEEQQTVSETPNNELDSSVPEMESDSKTCVLQCTDVPEMQLPAIIETEILGQNPFIAPEEVRGPQATLTQDPFEAELPSSGEEDSSDLVPLEVPLPFDNKQLLTELEALGMHTSESLLELESVDVNGLSCDEMRGASKLGSDAVNWVESEWEQSPLVMDEVGRLLSCGPERLTPATPLWQGAERKEPPALPAAPPPAVPESLASLLENELKPRTTFHMGEAAGLREIGLVAPNQDDLNQRDVLEKSFEQAETRPVVCRGFEGAAGDSASRLRAGEQAGASCQRAEKNKTTCELKGFDVGPKCMVRTETRWYEAQTLGVSAEGTKEAFIGDLSISTELFSVPKSKRGSSKE</sequence>
<feature type="domain" description="Tudor" evidence="2">
    <location>
        <begin position="314"/>
        <end position="380"/>
    </location>
</feature>
<evidence type="ECO:0000259" key="2">
    <source>
        <dbReference type="PROSITE" id="PS50304"/>
    </source>
</evidence>
<feature type="domain" description="Tudor" evidence="2">
    <location>
        <begin position="556"/>
        <end position="613"/>
    </location>
</feature>
<dbReference type="PROSITE" id="PS50304">
    <property type="entry name" value="TUDOR"/>
    <property type="match status" value="6"/>
</dbReference>
<dbReference type="Gene3D" id="2.30.30.140">
    <property type="match status" value="6"/>
</dbReference>
<dbReference type="GeneID" id="129323903"/>
<protein>
    <submittedName>
        <fullName evidence="4">Tudor domain-containing protein 6</fullName>
    </submittedName>
</protein>
<evidence type="ECO:0000256" key="1">
    <source>
        <dbReference type="SAM" id="MobiDB-lite"/>
    </source>
</evidence>
<dbReference type="Pfam" id="PF00567">
    <property type="entry name" value="TUDOR"/>
    <property type="match status" value="6"/>
</dbReference>
<dbReference type="Gene3D" id="2.40.50.90">
    <property type="match status" value="6"/>
</dbReference>
<dbReference type="InterPro" id="IPR035437">
    <property type="entry name" value="SNase_OB-fold_sf"/>
</dbReference>
<dbReference type="Proteomes" id="UP001190640">
    <property type="component" value="Chromosome 1"/>
</dbReference>